<organism evidence="1 2">
    <name type="scientific">Pangasius djambal</name>
    <dbReference type="NCBI Taxonomy" id="1691987"/>
    <lineage>
        <taxon>Eukaryota</taxon>
        <taxon>Metazoa</taxon>
        <taxon>Chordata</taxon>
        <taxon>Craniata</taxon>
        <taxon>Vertebrata</taxon>
        <taxon>Euteleostomi</taxon>
        <taxon>Actinopterygii</taxon>
        <taxon>Neopterygii</taxon>
        <taxon>Teleostei</taxon>
        <taxon>Ostariophysi</taxon>
        <taxon>Siluriformes</taxon>
        <taxon>Pangasiidae</taxon>
        <taxon>Pangasius</taxon>
    </lineage>
</organism>
<dbReference type="EMBL" id="CM040986">
    <property type="protein sequence ID" value="MCJ8738853.1"/>
    <property type="molecule type" value="Genomic_DNA"/>
</dbReference>
<accession>A0ACC5YSS6</accession>
<gene>
    <name evidence="1" type="ORF">PDJAM_G00040540</name>
</gene>
<evidence type="ECO:0000313" key="2">
    <source>
        <dbReference type="Proteomes" id="UP000830395"/>
    </source>
</evidence>
<keyword evidence="2" id="KW-1185">Reference proteome</keyword>
<sequence length="148" mass="16459">MTAALLSTAAVEHRKRMLPLQDPASVLSLLDIHRETLHTLSPLSCLRRSKIYSFVFGLVVLFLITASYVLSSERKAFLITSSPYHTIKHGTMLFNLSSTKDSAHIGQVVQRILSNLEFKPRKLPDLGMLVRSEPHVSAPSLGFGKMET</sequence>
<protein>
    <submittedName>
        <fullName evidence="1">Uncharacterized protein</fullName>
    </submittedName>
</protein>
<evidence type="ECO:0000313" key="1">
    <source>
        <dbReference type="EMBL" id="MCJ8738853.1"/>
    </source>
</evidence>
<name>A0ACC5YSS6_9TELE</name>
<proteinExistence type="predicted"/>
<comment type="caution">
    <text evidence="1">The sequence shown here is derived from an EMBL/GenBank/DDBJ whole genome shotgun (WGS) entry which is preliminary data.</text>
</comment>
<dbReference type="Proteomes" id="UP000830395">
    <property type="component" value="Chromosome 12"/>
</dbReference>
<reference evidence="1" key="1">
    <citation type="submission" date="2020-02" db="EMBL/GenBank/DDBJ databases">
        <title>Genome sequencing of the panga catfish, Pangasius djambal.</title>
        <authorList>
            <person name="Wen M."/>
            <person name="Zahm M."/>
            <person name="Roques C."/>
            <person name="Cabau C."/>
            <person name="Klopp C."/>
            <person name="Donnadieu C."/>
            <person name="Jouanno E."/>
            <person name="Avarre J.-C."/>
            <person name="Campet M."/>
            <person name="Ha T."/>
            <person name="Dugue R."/>
            <person name="Lampietro C."/>
            <person name="Louis A."/>
            <person name="Herpin A."/>
            <person name="Echchiki A."/>
            <person name="Berthelot C."/>
            <person name="Parey E."/>
            <person name="Roest-Crollius H."/>
            <person name="Braasch I."/>
            <person name="Postlethwait J.H."/>
            <person name="Bobe J."/>
            <person name="Montfort J."/>
            <person name="Bouchez O."/>
            <person name="Begum T."/>
            <person name="Schartl M."/>
            <person name="Gustiano R."/>
            <person name="Guiguen Y."/>
        </authorList>
    </citation>
    <scope>NUCLEOTIDE SEQUENCE</scope>
    <source>
        <strain evidence="1">Pdj_M5554</strain>
    </source>
</reference>